<organism evidence="2">
    <name type="scientific">Tanacetum cinerariifolium</name>
    <name type="common">Dalmatian daisy</name>
    <name type="synonym">Chrysanthemum cinerariifolium</name>
    <dbReference type="NCBI Taxonomy" id="118510"/>
    <lineage>
        <taxon>Eukaryota</taxon>
        <taxon>Viridiplantae</taxon>
        <taxon>Streptophyta</taxon>
        <taxon>Embryophyta</taxon>
        <taxon>Tracheophyta</taxon>
        <taxon>Spermatophyta</taxon>
        <taxon>Magnoliopsida</taxon>
        <taxon>eudicotyledons</taxon>
        <taxon>Gunneridae</taxon>
        <taxon>Pentapetalae</taxon>
        <taxon>asterids</taxon>
        <taxon>campanulids</taxon>
        <taxon>Asterales</taxon>
        <taxon>Asteraceae</taxon>
        <taxon>Asteroideae</taxon>
        <taxon>Anthemideae</taxon>
        <taxon>Anthemidinae</taxon>
        <taxon>Tanacetum</taxon>
    </lineage>
</organism>
<evidence type="ECO:0000259" key="1">
    <source>
        <dbReference type="Pfam" id="PF19259"/>
    </source>
</evidence>
<feature type="domain" description="Ty3 transposon capsid-like protein" evidence="1">
    <location>
        <begin position="49"/>
        <end position="228"/>
    </location>
</feature>
<gene>
    <name evidence="2" type="ORF">Tci_573445</name>
</gene>
<dbReference type="EMBL" id="BKCJ010355946">
    <property type="protein sequence ID" value="GFA01473.1"/>
    <property type="molecule type" value="Genomic_DNA"/>
</dbReference>
<feature type="non-terminal residue" evidence="2">
    <location>
        <position position="1"/>
    </location>
</feature>
<sequence length="297" mass="34333">VALRSVPLYLTSITFDFVVSLKKIEETSYVKDGEKSCSRDYHRTFLNCKPHSFNETEGVFGLSRRCEKMESMFEISKCAEEDKVKFVACTLEGRALTWWNGNVHTLGLSNANRIPLSELKTMMTTEYCLGTKIQKMEQELWTLTLKGDDIKGYNNRFHELALMCPDLVTPERKMIERYIRGLPKKVKVNVTASKPTNLHKAINMARELVDQSVQAKAIRTGESNKRKWEDHQRNINNRNNTHHHQQFGRQEVVRDYTTLVEGRGYAGNLPLCNRCKLHHIGQCLVKCRKCKRLGHQT</sequence>
<name>A0A699J0C8_TANCI</name>
<comment type="caution">
    <text evidence="2">The sequence shown here is derived from an EMBL/GenBank/DDBJ whole genome shotgun (WGS) entry which is preliminary data.</text>
</comment>
<feature type="non-terminal residue" evidence="2">
    <location>
        <position position="297"/>
    </location>
</feature>
<dbReference type="AlphaFoldDB" id="A0A699J0C8"/>
<reference evidence="2" key="1">
    <citation type="journal article" date="2019" name="Sci. Rep.">
        <title>Draft genome of Tanacetum cinerariifolium, the natural source of mosquito coil.</title>
        <authorList>
            <person name="Yamashiro T."/>
            <person name="Shiraishi A."/>
            <person name="Satake H."/>
            <person name="Nakayama K."/>
        </authorList>
    </citation>
    <scope>NUCLEOTIDE SEQUENCE</scope>
</reference>
<protein>
    <recommendedName>
        <fullName evidence="1">Ty3 transposon capsid-like protein domain-containing protein</fullName>
    </recommendedName>
</protein>
<evidence type="ECO:0000313" key="2">
    <source>
        <dbReference type="EMBL" id="GFA01473.1"/>
    </source>
</evidence>
<accession>A0A699J0C8</accession>
<dbReference type="InterPro" id="IPR045358">
    <property type="entry name" value="Ty3_capsid"/>
</dbReference>
<proteinExistence type="predicted"/>
<dbReference type="Pfam" id="PF19259">
    <property type="entry name" value="Ty3_capsid"/>
    <property type="match status" value="1"/>
</dbReference>